<gene>
    <name evidence="1" type="ORF">B296_00027020</name>
</gene>
<protein>
    <submittedName>
        <fullName evidence="1">Uncharacterized protein</fullName>
    </submittedName>
</protein>
<evidence type="ECO:0000313" key="1">
    <source>
        <dbReference type="EMBL" id="RRT37926.1"/>
    </source>
</evidence>
<reference evidence="1 2" key="1">
    <citation type="journal article" date="2014" name="Agronomy (Basel)">
        <title>A Draft Genome Sequence for Ensete ventricosum, the Drought-Tolerant Tree Against Hunger.</title>
        <authorList>
            <person name="Harrison J."/>
            <person name="Moore K.A."/>
            <person name="Paszkiewicz K."/>
            <person name="Jones T."/>
            <person name="Grant M."/>
            <person name="Ambacheew D."/>
            <person name="Muzemil S."/>
            <person name="Studholme D.J."/>
        </authorList>
    </citation>
    <scope>NUCLEOTIDE SEQUENCE [LARGE SCALE GENOMIC DNA]</scope>
</reference>
<evidence type="ECO:0000313" key="2">
    <source>
        <dbReference type="Proteomes" id="UP000287651"/>
    </source>
</evidence>
<proteinExistence type="predicted"/>
<sequence>MIGNEDLPTGEERPPVGWLHIGMAACPWPIPHRGCRLQGQPPVVTFHMELVPAGTMPACKGDHLLARWMCKVALHANTTAANGAQRCRMHRGANGGPL</sequence>
<dbReference type="AlphaFoldDB" id="A0A426XEN4"/>
<dbReference type="Proteomes" id="UP000287651">
    <property type="component" value="Unassembled WGS sequence"/>
</dbReference>
<comment type="caution">
    <text evidence="1">The sequence shown here is derived from an EMBL/GenBank/DDBJ whole genome shotgun (WGS) entry which is preliminary data.</text>
</comment>
<dbReference type="EMBL" id="AMZH03021730">
    <property type="protein sequence ID" value="RRT37926.1"/>
    <property type="molecule type" value="Genomic_DNA"/>
</dbReference>
<organism evidence="1 2">
    <name type="scientific">Ensete ventricosum</name>
    <name type="common">Abyssinian banana</name>
    <name type="synonym">Musa ensete</name>
    <dbReference type="NCBI Taxonomy" id="4639"/>
    <lineage>
        <taxon>Eukaryota</taxon>
        <taxon>Viridiplantae</taxon>
        <taxon>Streptophyta</taxon>
        <taxon>Embryophyta</taxon>
        <taxon>Tracheophyta</taxon>
        <taxon>Spermatophyta</taxon>
        <taxon>Magnoliopsida</taxon>
        <taxon>Liliopsida</taxon>
        <taxon>Zingiberales</taxon>
        <taxon>Musaceae</taxon>
        <taxon>Ensete</taxon>
    </lineage>
</organism>
<name>A0A426XEN4_ENSVE</name>
<accession>A0A426XEN4</accession>